<feature type="domain" description="Beta-lactamase-related" evidence="1">
    <location>
        <begin position="7"/>
        <end position="277"/>
    </location>
</feature>
<organism evidence="2 3">
    <name type="scientific">Polymorphospora rubra</name>
    <dbReference type="NCBI Taxonomy" id="338584"/>
    <lineage>
        <taxon>Bacteria</taxon>
        <taxon>Bacillati</taxon>
        <taxon>Actinomycetota</taxon>
        <taxon>Actinomycetes</taxon>
        <taxon>Micromonosporales</taxon>
        <taxon>Micromonosporaceae</taxon>
        <taxon>Polymorphospora</taxon>
    </lineage>
</organism>
<evidence type="ECO:0000313" key="2">
    <source>
        <dbReference type="EMBL" id="BCJ66144.1"/>
    </source>
</evidence>
<dbReference type="EMBL" id="AP023359">
    <property type="protein sequence ID" value="BCJ66144.1"/>
    <property type="molecule type" value="Genomic_DNA"/>
</dbReference>
<sequence>MAEFRVGDRVWHGSSGSAELRGTLPVDAGGWFRIGSVTKTFTATVILQLVGERRIRLDDPVERWLPGLVPDGDGITLRQLLDFTSGLHNYTDDLDLAEVARDRFRRWTPQEIVARATRHAPRFAPGTSRAYCNTSYILLGMVIAKVTGATYDTEVERRVLRPLGIRRTLVPGAADVLPEPHAHGYLVIGGRPLDVAAYDASHAGAAGGMVSTAGDLNRFFRALLTGELLRPAEMRLMQTVVPTTAPTVGGGLGIARVTLPNGAAVWGKDGGTFGYYTFSFHTAQAYRQLTVSVTDLTGARTRTHELLAGIAEVFGPEVPAAADLAPGRVTG</sequence>
<dbReference type="PANTHER" id="PTHR46825">
    <property type="entry name" value="D-ALANYL-D-ALANINE-CARBOXYPEPTIDASE/ENDOPEPTIDASE AMPH"/>
    <property type="match status" value="1"/>
</dbReference>
<name>A0A810N0F6_9ACTN</name>
<dbReference type="Proteomes" id="UP000680866">
    <property type="component" value="Chromosome"/>
</dbReference>
<proteinExistence type="predicted"/>
<protein>
    <submittedName>
        <fullName evidence="2">Serine hydrolase</fullName>
    </submittedName>
</protein>
<dbReference type="SUPFAM" id="SSF56601">
    <property type="entry name" value="beta-lactamase/transpeptidase-like"/>
    <property type="match status" value="1"/>
</dbReference>
<dbReference type="InterPro" id="IPR001466">
    <property type="entry name" value="Beta-lactam-related"/>
</dbReference>
<accession>A0A810N0F6</accession>
<evidence type="ECO:0000313" key="3">
    <source>
        <dbReference type="Proteomes" id="UP000680866"/>
    </source>
</evidence>
<dbReference type="Pfam" id="PF00144">
    <property type="entry name" value="Beta-lactamase"/>
    <property type="match status" value="1"/>
</dbReference>
<dbReference type="InterPro" id="IPR050491">
    <property type="entry name" value="AmpC-like"/>
</dbReference>
<dbReference type="PANTHER" id="PTHR46825:SF7">
    <property type="entry name" value="D-ALANYL-D-ALANINE CARBOXYPEPTIDASE"/>
    <property type="match status" value="1"/>
</dbReference>
<gene>
    <name evidence="2" type="ORF">Prubr_31650</name>
</gene>
<evidence type="ECO:0000259" key="1">
    <source>
        <dbReference type="Pfam" id="PF00144"/>
    </source>
</evidence>
<dbReference type="GO" id="GO:0016787">
    <property type="term" value="F:hydrolase activity"/>
    <property type="evidence" value="ECO:0007669"/>
    <property type="project" value="UniProtKB-KW"/>
</dbReference>
<dbReference type="AlphaFoldDB" id="A0A810N0F6"/>
<dbReference type="KEGG" id="pry:Prubr_31650"/>
<dbReference type="Gene3D" id="3.40.710.10">
    <property type="entry name" value="DD-peptidase/beta-lactamase superfamily"/>
    <property type="match status" value="1"/>
</dbReference>
<keyword evidence="2" id="KW-0378">Hydrolase</keyword>
<reference evidence="2" key="1">
    <citation type="submission" date="2020-08" db="EMBL/GenBank/DDBJ databases">
        <title>Whole genome shotgun sequence of Polymorphospora rubra NBRC 101157.</title>
        <authorList>
            <person name="Komaki H."/>
            <person name="Tamura T."/>
        </authorList>
    </citation>
    <scope>NUCLEOTIDE SEQUENCE</scope>
    <source>
        <strain evidence="2">NBRC 101157</strain>
    </source>
</reference>
<keyword evidence="3" id="KW-1185">Reference proteome</keyword>
<dbReference type="InterPro" id="IPR012338">
    <property type="entry name" value="Beta-lactam/transpept-like"/>
</dbReference>